<evidence type="ECO:0000313" key="3">
    <source>
        <dbReference type="Proteomes" id="UP000004038"/>
    </source>
</evidence>
<evidence type="ECO:0000313" key="2">
    <source>
        <dbReference type="EMBL" id="EHK79835.1"/>
    </source>
</evidence>
<name>H0FTE7_RHIML</name>
<evidence type="ECO:0000256" key="1">
    <source>
        <dbReference type="SAM" id="MobiDB-lite"/>
    </source>
</evidence>
<gene>
    <name evidence="2" type="ORF">SM0020_02080</name>
</gene>
<feature type="compositionally biased region" description="Polar residues" evidence="1">
    <location>
        <begin position="124"/>
        <end position="134"/>
    </location>
</feature>
<accession>H0FTE7</accession>
<dbReference type="AlphaFoldDB" id="H0FTE7"/>
<protein>
    <submittedName>
        <fullName evidence="2">Uncharacterized protein</fullName>
    </submittedName>
</protein>
<organism evidence="2 3">
    <name type="scientific">Sinorhizobium meliloti CCNWSX0020</name>
    <dbReference type="NCBI Taxonomy" id="1107881"/>
    <lineage>
        <taxon>Bacteria</taxon>
        <taxon>Pseudomonadati</taxon>
        <taxon>Pseudomonadota</taxon>
        <taxon>Alphaproteobacteria</taxon>
        <taxon>Hyphomicrobiales</taxon>
        <taxon>Rhizobiaceae</taxon>
        <taxon>Sinorhizobium/Ensifer group</taxon>
        <taxon>Sinorhizobium</taxon>
    </lineage>
</organism>
<dbReference type="EMBL" id="AGVV01000002">
    <property type="protein sequence ID" value="EHK79835.1"/>
    <property type="molecule type" value="Genomic_DNA"/>
</dbReference>
<sequence>MPMRSGEETAMSIDTESPSVAGFRCEAVTTDTIASSCLHGKPANLCHIQPADLSHGPSDRDDPAVVIGLALAFVRQGPLLDGFVPEPLMLRLLALADGGNAACRLLLDWLRSCNRDLNPSRNEHLSLSVSTGSSADAHPPRRSPRERVLARIPKPGAIDGRRRSRTRPRDPVQNSQTAIIAAETGGRIDG</sequence>
<reference evidence="2 3" key="1">
    <citation type="journal article" date="2012" name="J. Bacteriol.">
        <title>Draft Genome Sequence of Sinorhizobium meliloti CCNWSX0020, a Nitrogen-Fixing Symbiont with Copper Tolerance Capability Isolated from Lead-Zinc Mine Tailings.</title>
        <authorList>
            <person name="Li Z."/>
            <person name="Ma Z."/>
            <person name="Hao X."/>
            <person name="Wei G."/>
        </authorList>
    </citation>
    <scope>NUCLEOTIDE SEQUENCE [LARGE SCALE GENOMIC DNA]</scope>
    <source>
        <strain evidence="2 3">CCNWSX0020</strain>
    </source>
</reference>
<dbReference type="PATRIC" id="fig|1107881.3.peg.428"/>
<proteinExistence type="predicted"/>
<dbReference type="Proteomes" id="UP000004038">
    <property type="component" value="Unassembled WGS sequence"/>
</dbReference>
<feature type="region of interest" description="Disordered" evidence="1">
    <location>
        <begin position="124"/>
        <end position="190"/>
    </location>
</feature>